<gene>
    <name evidence="3" type="ORF">HMN09_00992000</name>
</gene>
<feature type="signal peptide" evidence="2">
    <location>
        <begin position="1"/>
        <end position="17"/>
    </location>
</feature>
<reference evidence="3" key="1">
    <citation type="submission" date="2020-05" db="EMBL/GenBank/DDBJ databases">
        <title>Mycena genomes resolve the evolution of fungal bioluminescence.</title>
        <authorList>
            <person name="Tsai I.J."/>
        </authorList>
    </citation>
    <scope>NUCLEOTIDE SEQUENCE</scope>
    <source>
        <strain evidence="3">110903Hualien_Pintung</strain>
    </source>
</reference>
<proteinExistence type="predicted"/>
<feature type="region of interest" description="Disordered" evidence="1">
    <location>
        <begin position="24"/>
        <end position="69"/>
    </location>
</feature>
<feature type="compositionally biased region" description="Polar residues" evidence="1">
    <location>
        <begin position="27"/>
        <end position="36"/>
    </location>
</feature>
<evidence type="ECO:0008006" key="5">
    <source>
        <dbReference type="Google" id="ProtNLM"/>
    </source>
</evidence>
<organism evidence="3 4">
    <name type="scientific">Mycena chlorophos</name>
    <name type="common">Agaric fungus</name>
    <name type="synonym">Agaricus chlorophos</name>
    <dbReference type="NCBI Taxonomy" id="658473"/>
    <lineage>
        <taxon>Eukaryota</taxon>
        <taxon>Fungi</taxon>
        <taxon>Dikarya</taxon>
        <taxon>Basidiomycota</taxon>
        <taxon>Agaricomycotina</taxon>
        <taxon>Agaricomycetes</taxon>
        <taxon>Agaricomycetidae</taxon>
        <taxon>Agaricales</taxon>
        <taxon>Marasmiineae</taxon>
        <taxon>Mycenaceae</taxon>
        <taxon>Mycena</taxon>
    </lineage>
</organism>
<dbReference type="EMBL" id="JACAZE010000014">
    <property type="protein sequence ID" value="KAF7299850.1"/>
    <property type="molecule type" value="Genomic_DNA"/>
</dbReference>
<sequence length="295" mass="32181">MLMVLFLHALSSPTSQTRCLPSVLPASRQSTQSVNNHRPPGPSNAALPSSPHCSQTKSDSSSACPSNSYAAACSPTRAVEAREGEAEAVEERDPAVADADFEGVVNEEGGEGGFEVGFEPAVHRASKLGAGGVRGFVGPKTVTRISPPAFMQPHPVVESQLRRHFPAVTQHGDAMLVRSGRLALLRRLHRRLQQHDPAALDTIIEIDDDRLDGFALKIQLRRSSVREDTAVRRTVEHTREESRLVCQRCGEDGRRAGPTFTTLVSFTVCQECRDIAQALEQTLVWMPIQDDDDDD</sequence>
<evidence type="ECO:0000313" key="3">
    <source>
        <dbReference type="EMBL" id="KAF7299850.1"/>
    </source>
</evidence>
<accession>A0A8H6SJC0</accession>
<keyword evidence="2" id="KW-0732">Signal</keyword>
<protein>
    <recommendedName>
        <fullName evidence="5">ClpX-type ZB domain-containing protein</fullName>
    </recommendedName>
</protein>
<name>A0A8H6SJC0_MYCCL</name>
<dbReference type="AlphaFoldDB" id="A0A8H6SJC0"/>
<keyword evidence="4" id="KW-1185">Reference proteome</keyword>
<feature type="compositionally biased region" description="Polar residues" evidence="1">
    <location>
        <begin position="51"/>
        <end position="69"/>
    </location>
</feature>
<evidence type="ECO:0000256" key="2">
    <source>
        <dbReference type="SAM" id="SignalP"/>
    </source>
</evidence>
<feature type="chain" id="PRO_5034948633" description="ClpX-type ZB domain-containing protein" evidence="2">
    <location>
        <begin position="18"/>
        <end position="295"/>
    </location>
</feature>
<evidence type="ECO:0000256" key="1">
    <source>
        <dbReference type="SAM" id="MobiDB-lite"/>
    </source>
</evidence>
<dbReference type="Proteomes" id="UP000613580">
    <property type="component" value="Unassembled WGS sequence"/>
</dbReference>
<evidence type="ECO:0000313" key="4">
    <source>
        <dbReference type="Proteomes" id="UP000613580"/>
    </source>
</evidence>
<comment type="caution">
    <text evidence="3">The sequence shown here is derived from an EMBL/GenBank/DDBJ whole genome shotgun (WGS) entry which is preliminary data.</text>
</comment>